<accession>A0A2N3YF73</accession>
<keyword evidence="10" id="KW-1185">Reference proteome</keyword>
<dbReference type="Gene3D" id="1.20.144.10">
    <property type="entry name" value="Phosphatidic acid phosphatase type 2/haloperoxidase"/>
    <property type="match status" value="1"/>
</dbReference>
<dbReference type="OrthoDB" id="5243958at2"/>
<dbReference type="PANTHER" id="PTHR14969:SF62">
    <property type="entry name" value="DECAPRENYLPHOSPHORYL-5-PHOSPHORIBOSE PHOSPHATASE RV3807C-RELATED"/>
    <property type="match status" value="1"/>
</dbReference>
<organism evidence="9 10">
    <name type="scientific">Phycicoccus duodecadis</name>
    <dbReference type="NCBI Taxonomy" id="173053"/>
    <lineage>
        <taxon>Bacteria</taxon>
        <taxon>Bacillati</taxon>
        <taxon>Actinomycetota</taxon>
        <taxon>Actinomycetes</taxon>
        <taxon>Micrococcales</taxon>
        <taxon>Intrasporangiaceae</taxon>
        <taxon>Phycicoccus</taxon>
    </lineage>
</organism>
<comment type="caution">
    <text evidence="9">The sequence shown here is derived from an EMBL/GenBank/DDBJ whole genome shotgun (WGS) entry which is preliminary data.</text>
</comment>
<reference evidence="9 10" key="1">
    <citation type="submission" date="2017-12" db="EMBL/GenBank/DDBJ databases">
        <title>Sequencing the genomes of 1000 Actinobacteria strains.</title>
        <authorList>
            <person name="Klenk H.-P."/>
        </authorList>
    </citation>
    <scope>NUCLEOTIDE SEQUENCE [LARGE SCALE GENOMIC DNA]</scope>
    <source>
        <strain evidence="9 10">DSM 12806</strain>
    </source>
</reference>
<comment type="subcellular location">
    <subcellularLocation>
        <location evidence="1">Cell membrane</location>
        <topology evidence="1">Multi-pass membrane protein</topology>
    </subcellularLocation>
</comment>
<gene>
    <name evidence="9" type="ORF">ATL31_0304</name>
</gene>
<evidence type="ECO:0000313" key="9">
    <source>
        <dbReference type="EMBL" id="PKW25512.1"/>
    </source>
</evidence>
<evidence type="ECO:0000256" key="4">
    <source>
        <dbReference type="ARBA" id="ARBA00022801"/>
    </source>
</evidence>
<dbReference type="InterPro" id="IPR036938">
    <property type="entry name" value="PAP2/HPO_sf"/>
</dbReference>
<dbReference type="PANTHER" id="PTHR14969">
    <property type="entry name" value="SPHINGOSINE-1-PHOSPHATE PHOSPHOHYDROLASE"/>
    <property type="match status" value="1"/>
</dbReference>
<dbReference type="RefSeq" id="WP_101394217.1">
    <property type="nucleotide sequence ID" value="NZ_PJNE01000001.1"/>
</dbReference>
<evidence type="ECO:0000256" key="5">
    <source>
        <dbReference type="ARBA" id="ARBA00022989"/>
    </source>
</evidence>
<dbReference type="AlphaFoldDB" id="A0A2N3YF73"/>
<dbReference type="SMART" id="SM00014">
    <property type="entry name" value="acidPPc"/>
    <property type="match status" value="1"/>
</dbReference>
<evidence type="ECO:0000313" key="10">
    <source>
        <dbReference type="Proteomes" id="UP000233781"/>
    </source>
</evidence>
<dbReference type="GO" id="GO:0016787">
    <property type="term" value="F:hydrolase activity"/>
    <property type="evidence" value="ECO:0007669"/>
    <property type="project" value="UniProtKB-KW"/>
</dbReference>
<sequence length="205" mass="20975">MPTPAPDESAYRAVQELARATPWLHGAGVAVAVYGVVVFAALALWALVAARRGSDRALAAAGWAALGTVVAVAVNQPLGALAGEPRPYLTHPGALLLVPRTSDVSFPSDHATMAGAMAVGLLLAAPRIGRWAVGAALVLAFARVYVGAHYPQDVVAGLVLGAAVSGVGWLLLREPLTALAGWLRDRPGVRRVFTGGLEGRTPVAG</sequence>
<dbReference type="InterPro" id="IPR000326">
    <property type="entry name" value="PAP2/HPO"/>
</dbReference>
<protein>
    <submittedName>
        <fullName evidence="9">Undecaprenyl-diphosphatase/undecaprenyl-diphosphatase</fullName>
    </submittedName>
</protein>
<evidence type="ECO:0000256" key="7">
    <source>
        <dbReference type="SAM" id="Phobius"/>
    </source>
</evidence>
<evidence type="ECO:0000256" key="6">
    <source>
        <dbReference type="ARBA" id="ARBA00023136"/>
    </source>
</evidence>
<dbReference type="SUPFAM" id="SSF48317">
    <property type="entry name" value="Acid phosphatase/Vanadium-dependent haloperoxidase"/>
    <property type="match status" value="1"/>
</dbReference>
<evidence type="ECO:0000256" key="1">
    <source>
        <dbReference type="ARBA" id="ARBA00004651"/>
    </source>
</evidence>
<feature type="transmembrane region" description="Helical" evidence="7">
    <location>
        <begin position="131"/>
        <end position="148"/>
    </location>
</feature>
<dbReference type="Proteomes" id="UP000233781">
    <property type="component" value="Unassembled WGS sequence"/>
</dbReference>
<keyword evidence="5 7" id="KW-1133">Transmembrane helix</keyword>
<dbReference type="GO" id="GO:0005886">
    <property type="term" value="C:plasma membrane"/>
    <property type="evidence" value="ECO:0007669"/>
    <property type="project" value="UniProtKB-SubCell"/>
</dbReference>
<feature type="transmembrane region" description="Helical" evidence="7">
    <location>
        <begin position="154"/>
        <end position="172"/>
    </location>
</feature>
<name>A0A2N3YF73_9MICO</name>
<feature type="transmembrane region" description="Helical" evidence="7">
    <location>
        <begin position="57"/>
        <end position="78"/>
    </location>
</feature>
<keyword evidence="2" id="KW-1003">Cell membrane</keyword>
<keyword evidence="4" id="KW-0378">Hydrolase</keyword>
<proteinExistence type="predicted"/>
<keyword evidence="6 7" id="KW-0472">Membrane</keyword>
<keyword evidence="3 7" id="KW-0812">Transmembrane</keyword>
<evidence type="ECO:0000259" key="8">
    <source>
        <dbReference type="SMART" id="SM00014"/>
    </source>
</evidence>
<feature type="domain" description="Phosphatidic acid phosphatase type 2/haloperoxidase" evidence="8">
    <location>
        <begin position="61"/>
        <end position="169"/>
    </location>
</feature>
<feature type="transmembrane region" description="Helical" evidence="7">
    <location>
        <begin position="27"/>
        <end position="50"/>
    </location>
</feature>
<evidence type="ECO:0000256" key="2">
    <source>
        <dbReference type="ARBA" id="ARBA00022475"/>
    </source>
</evidence>
<dbReference type="EMBL" id="PJNE01000001">
    <property type="protein sequence ID" value="PKW25512.1"/>
    <property type="molecule type" value="Genomic_DNA"/>
</dbReference>
<dbReference type="Pfam" id="PF01569">
    <property type="entry name" value="PAP2"/>
    <property type="match status" value="1"/>
</dbReference>
<evidence type="ECO:0000256" key="3">
    <source>
        <dbReference type="ARBA" id="ARBA00022692"/>
    </source>
</evidence>